<dbReference type="InterPro" id="IPR002328">
    <property type="entry name" value="ADH_Zn_CS"/>
</dbReference>
<evidence type="ECO:0000313" key="7">
    <source>
        <dbReference type="EMBL" id="AXC13937.1"/>
    </source>
</evidence>
<sequence length="348" mass="36927">MFETTGYALESATAPLTPLTFNRRDPRPVDVAMKILFCGVCHADVGLAHGEWGFGNYPCVPGHEIVGRVTAVGSKVSKYKVGDLVGVGPLVDSCRTCAACKEGHEQLCDTGFTPTYMGPDKDFGHTYGGYSHDIVVDENYVVRVPGTINAAAAAPLLCAGITSYSPLKRANVGPGMTVGVIGIGGVGHMAIKFAKAMGAKVVALTTSAGKADDARRLGADDVLVTTDADAMTKSKERFDVILDTVAVSHNLNGYLGLVKREGELCLLGTPPELTAAALALIFRSKRLTGSFFGGIAETQEMLDFSAKHGIAADIEIVRLDQINEAWKRMIAADVRYRFVIEMALTQPA</sequence>
<keyword evidence="4" id="KW-0560">Oxidoreductase</keyword>
<accession>A0A2Z5G580</accession>
<dbReference type="KEGG" id="abas:ACPOL_4667"/>
<evidence type="ECO:0000256" key="1">
    <source>
        <dbReference type="ARBA" id="ARBA00001947"/>
    </source>
</evidence>
<dbReference type="EMBL" id="CP030840">
    <property type="protein sequence ID" value="AXC13937.1"/>
    <property type="molecule type" value="Genomic_DNA"/>
</dbReference>
<dbReference type="RefSeq" id="WP_114208820.1">
    <property type="nucleotide sequence ID" value="NZ_CP030840.1"/>
</dbReference>
<dbReference type="AlphaFoldDB" id="A0A2Z5G580"/>
<dbReference type="Pfam" id="PF00107">
    <property type="entry name" value="ADH_zinc_N"/>
    <property type="match status" value="1"/>
</dbReference>
<evidence type="ECO:0000313" key="8">
    <source>
        <dbReference type="Proteomes" id="UP000253606"/>
    </source>
</evidence>
<dbReference type="Pfam" id="PF08240">
    <property type="entry name" value="ADH_N"/>
    <property type="match status" value="1"/>
</dbReference>
<dbReference type="Proteomes" id="UP000253606">
    <property type="component" value="Chromosome"/>
</dbReference>
<gene>
    <name evidence="7" type="ORF">ACPOL_4667</name>
</gene>
<dbReference type="SUPFAM" id="SSF51735">
    <property type="entry name" value="NAD(P)-binding Rossmann-fold domains"/>
    <property type="match status" value="1"/>
</dbReference>
<evidence type="ECO:0000256" key="4">
    <source>
        <dbReference type="ARBA" id="ARBA00023002"/>
    </source>
</evidence>
<dbReference type="GO" id="GO:0008106">
    <property type="term" value="F:alcohol dehydrogenase (NADP+) activity"/>
    <property type="evidence" value="ECO:0007669"/>
    <property type="project" value="UniProtKB-ARBA"/>
</dbReference>
<dbReference type="SMART" id="SM00829">
    <property type="entry name" value="PKS_ER"/>
    <property type="match status" value="1"/>
</dbReference>
<reference evidence="7 8" key="1">
    <citation type="journal article" date="2018" name="Front. Microbiol.">
        <title>Hydrolytic Capabilities as a Key to Environmental Success: Chitinolytic and Cellulolytic Acidobacteria From Acidic Sub-arctic Soils and Boreal Peatlands.</title>
        <authorList>
            <person name="Belova S.E."/>
            <person name="Ravin N.V."/>
            <person name="Pankratov T.A."/>
            <person name="Rakitin A.L."/>
            <person name="Ivanova A.A."/>
            <person name="Beletsky A.V."/>
            <person name="Mardanov A.V."/>
            <person name="Sinninghe Damste J.S."/>
            <person name="Dedysh S.N."/>
        </authorList>
    </citation>
    <scope>NUCLEOTIDE SEQUENCE [LARGE SCALE GENOMIC DNA]</scope>
    <source>
        <strain evidence="7 8">SBC82</strain>
    </source>
</reference>
<comment type="cofactor">
    <cofactor evidence="1 5">
        <name>Zn(2+)</name>
        <dbReference type="ChEBI" id="CHEBI:29105"/>
    </cofactor>
</comment>
<dbReference type="PANTHER" id="PTHR42683">
    <property type="entry name" value="ALDEHYDE REDUCTASE"/>
    <property type="match status" value="1"/>
</dbReference>
<dbReference type="Gene3D" id="3.40.50.720">
    <property type="entry name" value="NAD(P)-binding Rossmann-like Domain"/>
    <property type="match status" value="1"/>
</dbReference>
<keyword evidence="2 5" id="KW-0479">Metal-binding</keyword>
<dbReference type="InterPro" id="IPR013154">
    <property type="entry name" value="ADH-like_N"/>
</dbReference>
<protein>
    <submittedName>
        <fullName evidence="7">Alcohol dehydrogenase</fullName>
    </submittedName>
</protein>
<dbReference type="GO" id="GO:0008270">
    <property type="term" value="F:zinc ion binding"/>
    <property type="evidence" value="ECO:0007669"/>
    <property type="project" value="InterPro"/>
</dbReference>
<dbReference type="FunFam" id="3.40.50.720:FF:000022">
    <property type="entry name" value="Cinnamyl alcohol dehydrogenase"/>
    <property type="match status" value="1"/>
</dbReference>
<comment type="similarity">
    <text evidence="5">Belongs to the zinc-containing alcohol dehydrogenase family.</text>
</comment>
<dbReference type="InterPro" id="IPR011032">
    <property type="entry name" value="GroES-like_sf"/>
</dbReference>
<dbReference type="SUPFAM" id="SSF50129">
    <property type="entry name" value="GroES-like"/>
    <property type="match status" value="1"/>
</dbReference>
<proteinExistence type="inferred from homology"/>
<dbReference type="InterPro" id="IPR020843">
    <property type="entry name" value="ER"/>
</dbReference>
<evidence type="ECO:0000256" key="5">
    <source>
        <dbReference type="RuleBase" id="RU361277"/>
    </source>
</evidence>
<dbReference type="OrthoDB" id="9806940at2"/>
<keyword evidence="8" id="KW-1185">Reference proteome</keyword>
<keyword evidence="3 5" id="KW-0862">Zinc</keyword>
<dbReference type="InterPro" id="IPR047109">
    <property type="entry name" value="CAD-like"/>
</dbReference>
<evidence type="ECO:0000256" key="2">
    <source>
        <dbReference type="ARBA" id="ARBA00022723"/>
    </source>
</evidence>
<evidence type="ECO:0000259" key="6">
    <source>
        <dbReference type="SMART" id="SM00829"/>
    </source>
</evidence>
<dbReference type="PROSITE" id="PS00059">
    <property type="entry name" value="ADH_ZINC"/>
    <property type="match status" value="1"/>
</dbReference>
<dbReference type="Gene3D" id="3.90.180.10">
    <property type="entry name" value="Medium-chain alcohol dehydrogenases, catalytic domain"/>
    <property type="match status" value="1"/>
</dbReference>
<dbReference type="CDD" id="cd05283">
    <property type="entry name" value="CAD1"/>
    <property type="match status" value="1"/>
</dbReference>
<dbReference type="InterPro" id="IPR013149">
    <property type="entry name" value="ADH-like_C"/>
</dbReference>
<organism evidence="7 8">
    <name type="scientific">Acidisarcina polymorpha</name>
    <dbReference type="NCBI Taxonomy" id="2211140"/>
    <lineage>
        <taxon>Bacteria</taxon>
        <taxon>Pseudomonadati</taxon>
        <taxon>Acidobacteriota</taxon>
        <taxon>Terriglobia</taxon>
        <taxon>Terriglobales</taxon>
        <taxon>Acidobacteriaceae</taxon>
        <taxon>Acidisarcina</taxon>
    </lineage>
</organism>
<name>A0A2Z5G580_9BACT</name>
<feature type="domain" description="Enoyl reductase (ER)" evidence="6">
    <location>
        <begin position="7"/>
        <end position="340"/>
    </location>
</feature>
<evidence type="ECO:0000256" key="3">
    <source>
        <dbReference type="ARBA" id="ARBA00022833"/>
    </source>
</evidence>
<dbReference type="InterPro" id="IPR036291">
    <property type="entry name" value="NAD(P)-bd_dom_sf"/>
</dbReference>